<name>A0ABX5Q5A8_9BACL</name>
<evidence type="ECO:0000313" key="3">
    <source>
        <dbReference type="Proteomes" id="UP000285882"/>
    </source>
</evidence>
<feature type="transmembrane region" description="Helical" evidence="1">
    <location>
        <begin position="6"/>
        <end position="28"/>
    </location>
</feature>
<keyword evidence="1" id="KW-0812">Transmembrane</keyword>
<dbReference type="InterPro" id="IPR011047">
    <property type="entry name" value="Quinoprotein_ADH-like_sf"/>
</dbReference>
<sequence length="449" mass="51855">MENSPIWLDVIFCSFLLATLLGLLFCLFRRRRIIFSLFALFALITAPLTFMLVALGRAENFNEFEWLIHEAVHGSPIAIYSVAGFLYLFLWWGLILKNTIKWTRTRIIILCIAAALLISAYPVIHWIDELTRSPISIQNYSFIYSHPFDGTSYFITTQSGKHFVTNPLDVGDIESIQSNRIKSGSYYLISTHAKAYYLLEQHSTKLIEEKTPQPLTFLVNGPKLTIMSYNESVNHNVLHVDDGRYQKKYNLPFTGYLETALYTDQSIYVLNDSIDKDQSVVAVINRENGKVIKQIKLNENAMSLIRFNDKLVIDTRHQLSTIDLKDNYHVKRVNYPTEPDAPSNSLYVFNNNLYATFVDQNERVHVWKVNENFKTLSDKKIDLPSIGLLSSIKFSNRKLYLLTQYNGDEKGTEAQFGGKFTAYNIDTLKQEFSFRIPKRKVKVQDFVVR</sequence>
<feature type="transmembrane region" description="Helical" evidence="1">
    <location>
        <begin position="107"/>
        <end position="127"/>
    </location>
</feature>
<evidence type="ECO:0000256" key="1">
    <source>
        <dbReference type="SAM" id="Phobius"/>
    </source>
</evidence>
<proteinExistence type="predicted"/>
<feature type="transmembrane region" description="Helical" evidence="1">
    <location>
        <begin position="35"/>
        <end position="57"/>
    </location>
</feature>
<feature type="transmembrane region" description="Helical" evidence="1">
    <location>
        <begin position="77"/>
        <end position="95"/>
    </location>
</feature>
<protein>
    <submittedName>
        <fullName evidence="2">Uncharacterized protein</fullName>
    </submittedName>
</protein>
<organism evidence="2 3">
    <name type="scientific">Sporolactobacillus terrae</name>
    <dbReference type="NCBI Taxonomy" id="269673"/>
    <lineage>
        <taxon>Bacteria</taxon>
        <taxon>Bacillati</taxon>
        <taxon>Bacillota</taxon>
        <taxon>Bacilli</taxon>
        <taxon>Bacillales</taxon>
        <taxon>Sporolactobacillaceae</taxon>
        <taxon>Sporolactobacillus</taxon>
    </lineage>
</organism>
<dbReference type="Gene3D" id="2.130.10.10">
    <property type="entry name" value="YVTN repeat-like/Quinoprotein amine dehydrogenase"/>
    <property type="match status" value="1"/>
</dbReference>
<evidence type="ECO:0000313" key="2">
    <source>
        <dbReference type="EMBL" id="QAA21830.1"/>
    </source>
</evidence>
<accession>A0ABX5Q5A8</accession>
<gene>
    <name evidence="2" type="ORF">C0674_03905</name>
</gene>
<dbReference type="SUPFAM" id="SSF50998">
    <property type="entry name" value="Quinoprotein alcohol dehydrogenase-like"/>
    <property type="match status" value="1"/>
</dbReference>
<dbReference type="Proteomes" id="UP000285882">
    <property type="component" value="Chromosome"/>
</dbReference>
<dbReference type="InterPro" id="IPR015943">
    <property type="entry name" value="WD40/YVTN_repeat-like_dom_sf"/>
</dbReference>
<keyword evidence="3" id="KW-1185">Reference proteome</keyword>
<dbReference type="RefSeq" id="WP_028976214.1">
    <property type="nucleotide sequence ID" value="NZ_CP025688.1"/>
</dbReference>
<reference evidence="2 3" key="1">
    <citation type="submission" date="2018-01" db="EMBL/GenBank/DDBJ databases">
        <title>Complete genome sequencing of Sporolactobacillus terrae DLG3.</title>
        <authorList>
            <person name="Nam Y.-D."/>
            <person name="Kang J."/>
            <person name="Chung W.-H."/>
        </authorList>
    </citation>
    <scope>NUCLEOTIDE SEQUENCE [LARGE SCALE GENOMIC DNA]</scope>
    <source>
        <strain evidence="2 3">DLG3</strain>
    </source>
</reference>
<keyword evidence="1" id="KW-0472">Membrane</keyword>
<dbReference type="EMBL" id="CP025688">
    <property type="protein sequence ID" value="QAA21830.1"/>
    <property type="molecule type" value="Genomic_DNA"/>
</dbReference>
<keyword evidence="1" id="KW-1133">Transmembrane helix</keyword>